<dbReference type="InterPro" id="IPR007844">
    <property type="entry name" value="AsmA"/>
</dbReference>
<evidence type="ECO:0000256" key="2">
    <source>
        <dbReference type="SAM" id="Phobius"/>
    </source>
</evidence>
<evidence type="ECO:0000256" key="1">
    <source>
        <dbReference type="SAM" id="MobiDB-lite"/>
    </source>
</evidence>
<dbReference type="eggNOG" id="COG2982">
    <property type="taxonomic scope" value="Bacteria"/>
</dbReference>
<dbReference type="GO" id="GO:0090313">
    <property type="term" value="P:regulation of protein targeting to membrane"/>
    <property type="evidence" value="ECO:0007669"/>
    <property type="project" value="TreeGrafter"/>
</dbReference>
<keyword evidence="2" id="KW-1133">Transmembrane helix</keyword>
<proteinExistence type="predicted"/>
<accession>A3U743</accession>
<keyword evidence="2" id="KW-0812">Transmembrane</keyword>
<feature type="region of interest" description="Disordered" evidence="1">
    <location>
        <begin position="826"/>
        <end position="857"/>
    </location>
</feature>
<keyword evidence="2" id="KW-0472">Membrane</keyword>
<evidence type="ECO:0000313" key="5">
    <source>
        <dbReference type="Proteomes" id="UP000002297"/>
    </source>
</evidence>
<dbReference type="RefSeq" id="WP_013186736.1">
    <property type="nucleotide sequence ID" value="NC_014230.1"/>
</dbReference>
<evidence type="ECO:0000313" key="4">
    <source>
        <dbReference type="EMBL" id="EAP88060.1"/>
    </source>
</evidence>
<protein>
    <submittedName>
        <fullName evidence="4">Outer membrane assembly protein</fullName>
    </submittedName>
</protein>
<dbReference type="GeneID" id="89452761"/>
<feature type="domain" description="AsmA" evidence="3">
    <location>
        <begin position="1"/>
        <end position="223"/>
    </location>
</feature>
<dbReference type="KEGG" id="cat:CA2559_04855"/>
<gene>
    <name evidence="4" type="ordered locus">CA2559_04855</name>
</gene>
<organism evidence="4 5">
    <name type="scientific">Croceibacter atlanticus (strain ATCC BAA-628 / JCM 21780 / CIP 108009 / IAM 15332 / KCTC 12090 / HTCC2559)</name>
    <dbReference type="NCBI Taxonomy" id="216432"/>
    <lineage>
        <taxon>Bacteria</taxon>
        <taxon>Pseudomonadati</taxon>
        <taxon>Bacteroidota</taxon>
        <taxon>Flavobacteriia</taxon>
        <taxon>Flavobacteriales</taxon>
        <taxon>Flavobacteriaceae</taxon>
        <taxon>Croceibacter</taxon>
    </lineage>
</organism>
<dbReference type="EMBL" id="CP002046">
    <property type="protein sequence ID" value="EAP88060.1"/>
    <property type="molecule type" value="Genomic_DNA"/>
</dbReference>
<sequence>MKKILKIFGIFVLILVIGLIAAPFLFKGTIEKLIKKTINNNVNAQVEWRDLDLTLFSSFPDATVVIKDFSVVNNDPFKGDTLASGERLELQMGIKQLLKKENEQIKVDELNLEKAYINIKVDSLGNANYDIAKEQPQTIETPTDTTSSGFTFDLSHYEIKDSRINYLDESTKTFFKLKDVNHVGNGDLSVSKSTLETQTNALVSLDLDGVNYLEDHTITLDANFELDLDKQKYTFLENEAKINELPLTFNGFVQVNEDNNDIDITFKTPSSDFKNFLAIIPKTYSKNLDGVDTTGDFIVDGKIKGIVDDTHIPTLDIKIRSSNASFKYAELPKRVNNITINADIKNETGIVEDTYINIGNLTFKIDQDVFAAKGSFRNLTENMLVNLSLKGSLDLANIEKVYPLNLEQDLNGRFTTDLTTIFDMNSVEREQYQNIKSNGTASLKNFSYKSPDIPNELKVANADVSFKPGNISLNSFAATSGQTDISATGSIQNLIPFLMSKQDLKGNFNVNSNTFKVSDFMVAEDNTAATKTTSENTVTTPNNNEAIKIPDFLAATMNFNVKKVIYDDIELSNATGTIAIEDEKASLTNVKSSLFGGNIALNGNVNTKGNTPTFTMDLDLNSIDIDQSFKGLDLLQGLAPIAKALQGALNTNIKLNGNLNGDLTPQLQTIAGNAFAKVLTAKVNAEQSPLLARLSENVAFLNLDNLNLNNLETYLTFDNGNIQVKPFDFNIKGIKVTAGGTHGLDQNMNYNVTLDVPAKYMGSEVSGLLSKLSAQERETMTVALPIGLTGTFNSPKVNLNTQAAVNSLTQRIIDKQKDDLKDKGKDLLGNILGGNKPKDSTTVQQDSVKAGTPKTNEDAIKDAAKDILGGLFGKKKTKAKDSVN</sequence>
<dbReference type="HOGENOM" id="CLU_011472_0_0_10"/>
<keyword evidence="5" id="KW-1185">Reference proteome</keyword>
<dbReference type="Proteomes" id="UP000002297">
    <property type="component" value="Chromosome"/>
</dbReference>
<dbReference type="STRING" id="216432.CA2559_04855"/>
<dbReference type="PANTHER" id="PTHR30441:SF8">
    <property type="entry name" value="DUF748 DOMAIN-CONTAINING PROTEIN"/>
    <property type="match status" value="1"/>
</dbReference>
<dbReference type="GO" id="GO:0005886">
    <property type="term" value="C:plasma membrane"/>
    <property type="evidence" value="ECO:0007669"/>
    <property type="project" value="TreeGrafter"/>
</dbReference>
<dbReference type="OrthoDB" id="596403at2"/>
<dbReference type="PANTHER" id="PTHR30441">
    <property type="entry name" value="DUF748 DOMAIN-CONTAINING PROTEIN"/>
    <property type="match status" value="1"/>
</dbReference>
<feature type="transmembrane region" description="Helical" evidence="2">
    <location>
        <begin position="7"/>
        <end position="26"/>
    </location>
</feature>
<name>A3U743_CROAH</name>
<dbReference type="InterPro" id="IPR052894">
    <property type="entry name" value="AsmA-related"/>
</dbReference>
<dbReference type="AlphaFoldDB" id="A3U743"/>
<dbReference type="Pfam" id="PF05170">
    <property type="entry name" value="AsmA"/>
    <property type="match status" value="1"/>
</dbReference>
<reference evidence="4 5" key="1">
    <citation type="journal article" date="2010" name="J. Bacteriol.">
        <title>The complete genome sequence of Croceibacter atlanticus HTCC2559T.</title>
        <authorList>
            <person name="Oh H.M."/>
            <person name="Kang I."/>
            <person name="Ferriera S."/>
            <person name="Giovannoni S.J."/>
            <person name="Cho J.C."/>
        </authorList>
    </citation>
    <scope>NUCLEOTIDE SEQUENCE [LARGE SCALE GENOMIC DNA]</scope>
    <source>
        <strain evidence="5">ATCC BAA-628 / HTCC2559 / KCTC 12090</strain>
    </source>
</reference>
<evidence type="ECO:0000259" key="3">
    <source>
        <dbReference type="Pfam" id="PF05170"/>
    </source>
</evidence>